<dbReference type="PANTHER" id="PTHR30244">
    <property type="entry name" value="TRANSAMINASE"/>
    <property type="match status" value="1"/>
</dbReference>
<dbReference type="PANTHER" id="PTHR30244:SF34">
    <property type="entry name" value="DTDP-4-AMINO-4,6-DIDEOXYGALACTOSE TRANSAMINASE"/>
    <property type="match status" value="1"/>
</dbReference>
<keyword evidence="2" id="KW-1185">Reference proteome</keyword>
<organism evidence="1 2">
    <name type="scientific">Methanocaldococcus bathoardescens</name>
    <dbReference type="NCBI Taxonomy" id="1301915"/>
    <lineage>
        <taxon>Archaea</taxon>
        <taxon>Methanobacteriati</taxon>
        <taxon>Methanobacteriota</taxon>
        <taxon>Methanomada group</taxon>
        <taxon>Methanococci</taxon>
        <taxon>Methanococcales</taxon>
        <taxon>Methanocaldococcaceae</taxon>
        <taxon>Methanocaldococcus</taxon>
    </lineage>
</organism>
<evidence type="ECO:0000313" key="2">
    <source>
        <dbReference type="Proteomes" id="UP000028781"/>
    </source>
</evidence>
<dbReference type="AlphaFoldDB" id="A0A076LE92"/>
<name>A0A076LE92_9EURY</name>
<dbReference type="OrthoDB" id="82426at2157"/>
<dbReference type="RefSeq" id="WP_048201313.1">
    <property type="nucleotide sequence ID" value="NZ_CP009149.1"/>
</dbReference>
<dbReference type="GeneID" id="24890853"/>
<reference evidence="1 2" key="1">
    <citation type="journal article" date="2015" name="Int. J. Syst. Evol. Microbiol.">
        <title>M ethanocaldococcus bathoardescens sp. nov., a hyperthermophilic methanogen isolated from a volcanically active deep-sea hydrothermal vent.</title>
        <authorList>
            <person name="Stewart L.C."/>
            <person name="Jung J.H."/>
            <person name="Kim Y.T."/>
            <person name="Kwon S.W."/>
            <person name="Park C.S."/>
            <person name="Holden J.F."/>
        </authorList>
    </citation>
    <scope>NUCLEOTIDE SEQUENCE [LARGE SCALE GENOMIC DNA]</scope>
    <source>
        <strain evidence="1 2">JH146</strain>
    </source>
</reference>
<dbReference type="GO" id="GO:0030170">
    <property type="term" value="F:pyridoxal phosphate binding"/>
    <property type="evidence" value="ECO:0007669"/>
    <property type="project" value="TreeGrafter"/>
</dbReference>
<dbReference type="InterPro" id="IPR015421">
    <property type="entry name" value="PyrdxlP-dep_Trfase_major"/>
</dbReference>
<proteinExistence type="predicted"/>
<dbReference type="Gene3D" id="3.40.640.10">
    <property type="entry name" value="Type I PLP-dependent aspartate aminotransferase-like (Major domain)"/>
    <property type="match status" value="1"/>
</dbReference>
<accession>A0A076LE92</accession>
<sequence length="312" mass="35304">MILKHRRPNIYGLINKEGNKEEVEIIINELLNRDYKITFLPSGSSAVFLAMWIAKIYSDEILIPNMGGWQGFLKFPKVLNLKTNMIETNLGIVDIEKLDKSLKENSSVILTSLAGYLAPQPLKEIKKLCEEKEVLFIEDISGRIGGDCGYGDIIVCSTGSPKILNCEYGGFLGISKEIEEKLGNALNNIKIISKTYKTINYFGLLKEELLNAKKTYKKYVMANEIIKNEIENAYFKEYEGISIFVECENPKNISKKINSLIKLDNKKSITTICPNYDRVLKNGIVFETKKIDVSELNKEVINEIIATLNSIL</sequence>
<dbReference type="InterPro" id="IPR000653">
    <property type="entry name" value="DegT/StrS_aminotransferase"/>
</dbReference>
<dbReference type="HOGENOM" id="CLU_893144_0_0_2"/>
<dbReference type="InterPro" id="IPR015424">
    <property type="entry name" value="PyrdxlP-dep_Trfase"/>
</dbReference>
<gene>
    <name evidence="1" type="ORF">JH146_0261</name>
</gene>
<evidence type="ECO:0000313" key="1">
    <source>
        <dbReference type="EMBL" id="AIJ05112.1"/>
    </source>
</evidence>
<dbReference type="GO" id="GO:0000271">
    <property type="term" value="P:polysaccharide biosynthetic process"/>
    <property type="evidence" value="ECO:0007669"/>
    <property type="project" value="TreeGrafter"/>
</dbReference>
<dbReference type="GO" id="GO:0008483">
    <property type="term" value="F:transaminase activity"/>
    <property type="evidence" value="ECO:0007669"/>
    <property type="project" value="TreeGrafter"/>
</dbReference>
<dbReference type="Proteomes" id="UP000028781">
    <property type="component" value="Chromosome"/>
</dbReference>
<dbReference type="KEGG" id="mjh:JH146_0261"/>
<protein>
    <recommendedName>
        <fullName evidence="3">DegT/DnrJ/EryC1/StrS aminotransferase</fullName>
    </recommendedName>
</protein>
<dbReference type="SUPFAM" id="SSF53383">
    <property type="entry name" value="PLP-dependent transferases"/>
    <property type="match status" value="1"/>
</dbReference>
<dbReference type="EMBL" id="CP009149">
    <property type="protein sequence ID" value="AIJ05112.1"/>
    <property type="molecule type" value="Genomic_DNA"/>
</dbReference>
<evidence type="ECO:0008006" key="3">
    <source>
        <dbReference type="Google" id="ProtNLM"/>
    </source>
</evidence>